<evidence type="ECO:0000256" key="1">
    <source>
        <dbReference type="SAM" id="Phobius"/>
    </source>
</evidence>
<dbReference type="EMBL" id="JBBWSC010000001">
    <property type="protein sequence ID" value="MEL0537528.1"/>
    <property type="molecule type" value="Genomic_DNA"/>
</dbReference>
<evidence type="ECO:0000313" key="3">
    <source>
        <dbReference type="Proteomes" id="UP001380601"/>
    </source>
</evidence>
<keyword evidence="1" id="KW-1133">Transmembrane helix</keyword>
<feature type="transmembrane region" description="Helical" evidence="1">
    <location>
        <begin position="281"/>
        <end position="306"/>
    </location>
</feature>
<sequence>MEQLVVGIVAAPGIANKLSHKMVDALPDLLSKYISSQYKWKIEVIVNALTGSAEEADKAYQKTEDYLDRYNWNYIISLTDLPLFHDNEAVIAVDINEENGASMISIPAYGWRPLTKRLEKTIITVIHEINLQFSDHAKDDNEKDDEERQKEYRNIFPFSNLRKIRTYADETHTMHIRYIVASKISGNLRLLSGMTFANNPLRLMQSMNSVIAIAFTTGASGMIFSTMWQLGNTFTAGRLTVLSLFAIIGMIAWIILAHNLWESTRYSQNRKITRLYNMTTLTTLGTSVLIYYIVLMLLYIIAALILLPSGFLGRQLELKHAAPFSLYIFIAWFAVSISTIAGAIGAGMRNEKLVRESTYGSRQQMRKALSKEKSKEQ</sequence>
<comment type="caution">
    <text evidence="2">The sequence shown here is derived from an EMBL/GenBank/DDBJ whole genome shotgun (WGS) entry which is preliminary data.</text>
</comment>
<dbReference type="Proteomes" id="UP001380601">
    <property type="component" value="Unassembled WGS sequence"/>
</dbReference>
<feature type="transmembrane region" description="Helical" evidence="1">
    <location>
        <begin position="210"/>
        <end position="230"/>
    </location>
</feature>
<gene>
    <name evidence="2" type="ORF">AADA34_02160</name>
</gene>
<accession>A0ABU9EXX0</accession>
<feature type="transmembrane region" description="Helical" evidence="1">
    <location>
        <begin position="326"/>
        <end position="346"/>
    </location>
</feature>
<keyword evidence="3" id="KW-1185">Reference proteome</keyword>
<reference evidence="2 3" key="1">
    <citation type="submission" date="2024-04" db="EMBL/GenBank/DDBJ databases">
        <title>Staphylococcus debuckii a clinical isolate.</title>
        <authorList>
            <person name="Magnan C."/>
            <person name="Plumet L."/>
            <person name="Morsli M."/>
            <person name="Molle V."/>
            <person name="Lavigne J.-P."/>
        </authorList>
    </citation>
    <scope>NUCLEOTIDE SEQUENCE [LARGE SCALE GENOMIC DNA]</scope>
    <source>
        <strain evidence="2 3">NSD001</strain>
    </source>
</reference>
<protein>
    <submittedName>
        <fullName evidence="2">5,10-methylene-tetrahydrofolate dehydrogenase</fullName>
    </submittedName>
</protein>
<feature type="transmembrane region" description="Helical" evidence="1">
    <location>
        <begin position="242"/>
        <end position="261"/>
    </location>
</feature>
<keyword evidence="1" id="KW-0812">Transmembrane</keyword>
<organism evidence="2 3">
    <name type="scientific">Staphylococcus debuckii</name>
    <dbReference type="NCBI Taxonomy" id="2044912"/>
    <lineage>
        <taxon>Bacteria</taxon>
        <taxon>Bacillati</taxon>
        <taxon>Bacillota</taxon>
        <taxon>Bacilli</taxon>
        <taxon>Bacillales</taxon>
        <taxon>Staphylococcaceae</taxon>
        <taxon>Staphylococcus</taxon>
    </lineage>
</organism>
<name>A0ABU9EXX0_9STAP</name>
<evidence type="ECO:0000313" key="2">
    <source>
        <dbReference type="EMBL" id="MEL0537528.1"/>
    </source>
</evidence>
<keyword evidence="1" id="KW-0472">Membrane</keyword>
<dbReference type="RefSeq" id="WP_341611223.1">
    <property type="nucleotide sequence ID" value="NZ_JBBWSC010000001.1"/>
</dbReference>
<proteinExistence type="predicted"/>